<name>A0ABT9Y1C3_9BACI</name>
<protein>
    <recommendedName>
        <fullName evidence="6">N-acetylmuramoyl-L-alanine amidase family protein</fullName>
    </recommendedName>
</protein>
<accession>A0ABT9Y1C3</accession>
<feature type="signal peptide" evidence="3">
    <location>
        <begin position="1"/>
        <end position="23"/>
    </location>
</feature>
<dbReference type="RefSeq" id="WP_307411620.1">
    <property type="nucleotide sequence ID" value="NZ_JAUSTW010000007.1"/>
</dbReference>
<gene>
    <name evidence="4" type="ORF">J2S10_004154</name>
</gene>
<dbReference type="PROSITE" id="PS51170">
    <property type="entry name" value="CW"/>
    <property type="match status" value="3"/>
</dbReference>
<organism evidence="4 5">
    <name type="scientific">Neobacillus ginsengisoli</name>
    <dbReference type="NCBI Taxonomy" id="904295"/>
    <lineage>
        <taxon>Bacteria</taxon>
        <taxon>Bacillati</taxon>
        <taxon>Bacillota</taxon>
        <taxon>Bacilli</taxon>
        <taxon>Bacillales</taxon>
        <taxon>Bacillaceae</taxon>
        <taxon>Neobacillus</taxon>
    </lineage>
</organism>
<evidence type="ECO:0008006" key="6">
    <source>
        <dbReference type="Google" id="ProtNLM"/>
    </source>
</evidence>
<keyword evidence="5" id="KW-1185">Reference proteome</keyword>
<dbReference type="Pfam" id="PF01473">
    <property type="entry name" value="Choline_bind_1"/>
    <property type="match status" value="1"/>
</dbReference>
<dbReference type="Gene3D" id="2.10.270.10">
    <property type="entry name" value="Cholin Binding"/>
    <property type="match status" value="2"/>
</dbReference>
<keyword evidence="1" id="KW-0677">Repeat</keyword>
<feature type="repeat" description="Cell wall-binding" evidence="2">
    <location>
        <begin position="235"/>
        <end position="254"/>
    </location>
</feature>
<evidence type="ECO:0000256" key="1">
    <source>
        <dbReference type="ARBA" id="ARBA00022737"/>
    </source>
</evidence>
<dbReference type="InterPro" id="IPR018337">
    <property type="entry name" value="Cell_wall/Cho-bd_repeat"/>
</dbReference>
<reference evidence="4 5" key="1">
    <citation type="submission" date="2023-07" db="EMBL/GenBank/DDBJ databases">
        <title>Genomic Encyclopedia of Type Strains, Phase IV (KMG-IV): sequencing the most valuable type-strain genomes for metagenomic binning, comparative biology and taxonomic classification.</title>
        <authorList>
            <person name="Goeker M."/>
        </authorList>
    </citation>
    <scope>NUCLEOTIDE SEQUENCE [LARGE SCALE GENOMIC DNA]</scope>
    <source>
        <strain evidence="4 5">DSM 27594</strain>
    </source>
</reference>
<dbReference type="EMBL" id="JAUSTW010000007">
    <property type="protein sequence ID" value="MDQ0200952.1"/>
    <property type="molecule type" value="Genomic_DNA"/>
</dbReference>
<keyword evidence="3" id="KW-0732">Signal</keyword>
<comment type="caution">
    <text evidence="4">The sequence shown here is derived from an EMBL/GenBank/DDBJ whole genome shotgun (WGS) entry which is preliminary data.</text>
</comment>
<evidence type="ECO:0000313" key="5">
    <source>
        <dbReference type="Proteomes" id="UP001224122"/>
    </source>
</evidence>
<evidence type="ECO:0000256" key="2">
    <source>
        <dbReference type="PROSITE-ProRule" id="PRU00591"/>
    </source>
</evidence>
<dbReference type="Pfam" id="PF19127">
    <property type="entry name" value="Choline_bind_3"/>
    <property type="match status" value="2"/>
</dbReference>
<evidence type="ECO:0000313" key="4">
    <source>
        <dbReference type="EMBL" id="MDQ0200952.1"/>
    </source>
</evidence>
<dbReference type="SUPFAM" id="SSF69360">
    <property type="entry name" value="Cell wall binding repeat"/>
    <property type="match status" value="1"/>
</dbReference>
<proteinExistence type="predicted"/>
<evidence type="ECO:0000256" key="3">
    <source>
        <dbReference type="SAM" id="SignalP"/>
    </source>
</evidence>
<feature type="chain" id="PRO_5046784639" description="N-acetylmuramoyl-L-alanine amidase family protein" evidence="3">
    <location>
        <begin position="24"/>
        <end position="335"/>
    </location>
</feature>
<sequence length="335" mass="37228">MKKIIAFTSFLFLFLLAVLPANASYAATTSGAPVLSGISFTTDKGEIKATGSNNNYTLNLVGVPGDIQISKLQVTSATAWTLSIFEKNDPIYLNSPDDLDIRFANGVAYLDKAKLVNWASRVNGGADIPSDGTNNLMTVQELRDSAALIDSKSLSDLKSTADSNYEPKSPYHIVLYAVDKSGNESTANLTIVTEGWKLENGKWYDYNDQGTKNTGWLSYGGKWYFLDKKTGAMLSNTWVKDGAKWYFLNADGTMKTGWIYSGKKWYFLDKKSGAMVTNSWVLDGNKWYYMDANGVMKTGWIQLSKKWYYLYSDGHMAVNTKIGSYKIGKDGVWIH</sequence>
<feature type="repeat" description="Cell wall-binding" evidence="2">
    <location>
        <begin position="297"/>
        <end position="316"/>
    </location>
</feature>
<dbReference type="Proteomes" id="UP001224122">
    <property type="component" value="Unassembled WGS sequence"/>
</dbReference>
<feature type="repeat" description="Cell wall-binding" evidence="2">
    <location>
        <begin position="277"/>
        <end position="296"/>
    </location>
</feature>